<protein>
    <submittedName>
        <fullName evidence="3">Transposase, IS605 OrfB family</fullName>
    </submittedName>
</protein>
<dbReference type="EMBL" id="CP001857">
    <property type="protein sequence ID" value="ADB57539.1"/>
    <property type="molecule type" value="Genomic_DNA"/>
</dbReference>
<dbReference type="PaxDb" id="572546-Arcpr_0473"/>
<dbReference type="Proteomes" id="UP000001901">
    <property type="component" value="Chromosome"/>
</dbReference>
<dbReference type="Pfam" id="PF07282">
    <property type="entry name" value="Cas12f1-like_TNB"/>
    <property type="match status" value="1"/>
</dbReference>
<dbReference type="GO" id="GO:0003677">
    <property type="term" value="F:DNA binding"/>
    <property type="evidence" value="ECO:0007669"/>
    <property type="project" value="UniProtKB-KW"/>
</dbReference>
<proteinExistence type="predicted"/>
<keyword evidence="4" id="KW-1185">Reference proteome</keyword>
<dbReference type="HOGENOM" id="CLU_032903_3_4_2"/>
<feature type="domain" description="Cas12f1-like TNB" evidence="2">
    <location>
        <begin position="290"/>
        <end position="353"/>
    </location>
</feature>
<evidence type="ECO:0000313" key="4">
    <source>
        <dbReference type="Proteomes" id="UP000001901"/>
    </source>
</evidence>
<dbReference type="AlphaFoldDB" id="D2RGW4"/>
<organism evidence="3 4">
    <name type="scientific">Archaeoglobus profundus (strain DSM 5631 / JCM 9629 / NBRC 100127 / Av18)</name>
    <dbReference type="NCBI Taxonomy" id="572546"/>
    <lineage>
        <taxon>Archaea</taxon>
        <taxon>Methanobacteriati</taxon>
        <taxon>Methanobacteriota</taxon>
        <taxon>Archaeoglobi</taxon>
        <taxon>Archaeoglobales</taxon>
        <taxon>Archaeoglobaceae</taxon>
        <taxon>Archaeoglobus</taxon>
    </lineage>
</organism>
<dbReference type="STRING" id="572546.Arcpr_0473"/>
<evidence type="ECO:0000259" key="2">
    <source>
        <dbReference type="Pfam" id="PF07282"/>
    </source>
</evidence>
<evidence type="ECO:0000256" key="1">
    <source>
        <dbReference type="ARBA" id="ARBA00023125"/>
    </source>
</evidence>
<reference evidence="3 4" key="1">
    <citation type="journal article" date="2010" name="Stand. Genomic Sci.">
        <title>Complete genome sequence of Archaeoglobus profundus type strain (AV18).</title>
        <authorList>
            <person name="von Jan M."/>
            <person name="Lapidus A."/>
            <person name="Del Rio T.G."/>
            <person name="Copeland A."/>
            <person name="Tice H."/>
            <person name="Cheng J.F."/>
            <person name="Lucas S."/>
            <person name="Chen F."/>
            <person name="Nolan M."/>
            <person name="Goodwin L."/>
            <person name="Han C."/>
            <person name="Pitluck S."/>
            <person name="Liolios K."/>
            <person name="Ivanova N."/>
            <person name="Mavromatis K."/>
            <person name="Ovchinnikova G."/>
            <person name="Chertkov O."/>
            <person name="Pati A."/>
            <person name="Chen A."/>
            <person name="Palaniappan K."/>
            <person name="Land M."/>
            <person name="Hauser L."/>
            <person name="Chang Y.J."/>
            <person name="Jeffries C.D."/>
            <person name="Saunders E."/>
            <person name="Brettin T."/>
            <person name="Detter J.C."/>
            <person name="Chain P."/>
            <person name="Eichinger K."/>
            <person name="Huber H."/>
            <person name="Spring S."/>
            <person name="Rohde M."/>
            <person name="Goker M."/>
            <person name="Wirth R."/>
            <person name="Woyke T."/>
            <person name="Bristow J."/>
            <person name="Eisen J.A."/>
            <person name="Markowitz V."/>
            <person name="Hugenholtz P."/>
            <person name="Kyrpides N.C."/>
            <person name="Klenk H.P."/>
        </authorList>
    </citation>
    <scope>NUCLEOTIDE SEQUENCE [LARGE SCALE GENOMIC DNA]</scope>
    <source>
        <strain evidence="4">DSM 5631 / JCM 9629 / NBRC 100127 / Av18</strain>
    </source>
</reference>
<name>D2RGW4_ARCPA</name>
<dbReference type="KEGG" id="apo:Arcpr_0473"/>
<gene>
    <name evidence="3" type="ordered locus">Arcpr_0473</name>
</gene>
<dbReference type="NCBIfam" id="NF040570">
    <property type="entry name" value="guided_TnpB"/>
    <property type="match status" value="1"/>
</dbReference>
<dbReference type="GeneID" id="8739132"/>
<evidence type="ECO:0000313" key="3">
    <source>
        <dbReference type="EMBL" id="ADB57539.1"/>
    </source>
</evidence>
<accession>D2RGW4</accession>
<dbReference type="InterPro" id="IPR010095">
    <property type="entry name" value="Cas12f1-like_TNB"/>
</dbReference>
<dbReference type="NCBIfam" id="TIGR01766">
    <property type="entry name" value="IS200/IS605 family accessory protein TnpB-like domain"/>
    <property type="match status" value="1"/>
</dbReference>
<sequence length="370" mass="43350">MELIKAYSIPIKAPKDLMEEFFKLRKTVLDEVFKHIKYSKSGKAHLKFNKNDRKELRDKLLRNWRFAKHYVDSAINSVIGLVKGWIQLYNRGKAKSKPEITKKTVYVKTTLFTVRNGKIKITIEPKKRYLEVDLAKFNYLPKDYDSIGGLILQKDKLIITFKKRVELVEPKDYASFDVNLTNVTGLINYRIVRFDLRELYHIHRVYEEKRKRIQKLAKTKPKTAKKLMQKYSKRERNRVRDIMHKITTTIARELVSIKHGAILEDLKNIKDGILNGSKNLNRKLSKWNCRMFQSMLEYKLMWFGLPVKYVNPANSSKTCPVCSGRLSAYRDRLMKCDRCGLVQDRDVIAVLNLRMWGLGGYPEGGRALQG</sequence>
<dbReference type="eggNOG" id="arCOG00679">
    <property type="taxonomic scope" value="Archaea"/>
</dbReference>
<dbReference type="RefSeq" id="WP_012939875.1">
    <property type="nucleotide sequence ID" value="NC_013741.1"/>
</dbReference>
<keyword evidence="1" id="KW-0238">DNA-binding</keyword>